<evidence type="ECO:0000259" key="13">
    <source>
        <dbReference type="Pfam" id="PF10589"/>
    </source>
</evidence>
<dbReference type="InterPro" id="IPR037207">
    <property type="entry name" value="Nuop51_4Fe4S-bd_sf"/>
</dbReference>
<comment type="cofactor">
    <cofactor evidence="1">
        <name>FMN</name>
        <dbReference type="ChEBI" id="CHEBI:58210"/>
    </cofactor>
</comment>
<protein>
    <submittedName>
        <fullName evidence="14">SLBB domain-containing protein</fullName>
    </submittedName>
</protein>
<dbReference type="InterPro" id="IPR019554">
    <property type="entry name" value="Soluble_ligand-bd"/>
</dbReference>
<name>A0ABS7QV26_9ACTN</name>
<dbReference type="InterPro" id="IPR037225">
    <property type="entry name" value="Nuo51_FMN-bd_sf"/>
</dbReference>
<proteinExistence type="inferred from homology"/>
<comment type="similarity">
    <text evidence="3">Belongs to the complex I 51 kDa subunit family.</text>
</comment>
<dbReference type="RefSeq" id="WP_222979801.1">
    <property type="nucleotide sequence ID" value="NZ_JAINVZ010000013.1"/>
</dbReference>
<accession>A0ABS7QV26</accession>
<dbReference type="InterPro" id="IPR050837">
    <property type="entry name" value="ComplexI_51kDa_subunit"/>
</dbReference>
<evidence type="ECO:0000313" key="14">
    <source>
        <dbReference type="EMBL" id="MBY8887045.1"/>
    </source>
</evidence>
<sequence>MNTHPITGPPLQPAPTGGESGARLLSGASDAGAGEELSRHLARYGPLPLPSVGGCAELIRVVEESGLTGRGGAAFPTGRKMRSVAVGVGRRVVVANGMESEPASCKDSTLLEHEPHLVLDGAAVAAEAIGADTVHLCLPRDRQDLVDGLTRAVRSRVEHGVDTVPVLVHSAPFPYVSSEETSLVRWLNGGDAKPMTVPPRPFVTGVAGRPTLINNVETLAHLALIARKGPAWFRGLGRADAPGSALVTVSGGVRRPGVYEAPMATTIGSIIDLAGGPAAVPRAVLVGGFFGTWLPAPRVLDIPYAPSDLAELGAGPGAGVLVVLPSSACGLAETASVLNYLAAQSARQCGPCYRGLPAVAQDFTALAKGRGDTSVMRRLKHRVGLLPGRGACRLPDGAAQLAASALRVFADDVHHHLSFGQCRGWFGARVVKVPVPVAPREEEWR</sequence>
<dbReference type="Gene3D" id="3.10.20.600">
    <property type="match status" value="1"/>
</dbReference>
<organism evidence="14 15">
    <name type="scientific">Streptantibioticus parmotrematis</name>
    <dbReference type="NCBI Taxonomy" id="2873249"/>
    <lineage>
        <taxon>Bacteria</taxon>
        <taxon>Bacillati</taxon>
        <taxon>Actinomycetota</taxon>
        <taxon>Actinomycetes</taxon>
        <taxon>Kitasatosporales</taxon>
        <taxon>Streptomycetaceae</taxon>
        <taxon>Streptantibioticus</taxon>
    </lineage>
</organism>
<evidence type="ECO:0000256" key="10">
    <source>
        <dbReference type="SAM" id="MobiDB-lite"/>
    </source>
</evidence>
<comment type="cofactor">
    <cofactor evidence="2">
        <name>[4Fe-4S] cluster</name>
        <dbReference type="ChEBI" id="CHEBI:49883"/>
    </cofactor>
</comment>
<dbReference type="Proteomes" id="UP001198565">
    <property type="component" value="Unassembled WGS sequence"/>
</dbReference>
<keyword evidence="9" id="KW-0411">Iron-sulfur</keyword>
<evidence type="ECO:0000256" key="6">
    <source>
        <dbReference type="ARBA" id="ARBA00022643"/>
    </source>
</evidence>
<evidence type="ECO:0000256" key="4">
    <source>
        <dbReference type="ARBA" id="ARBA00022485"/>
    </source>
</evidence>
<evidence type="ECO:0000313" key="15">
    <source>
        <dbReference type="Proteomes" id="UP001198565"/>
    </source>
</evidence>
<dbReference type="SUPFAM" id="SSF142019">
    <property type="entry name" value="Nqo1 FMN-binding domain-like"/>
    <property type="match status" value="1"/>
</dbReference>
<evidence type="ECO:0000256" key="1">
    <source>
        <dbReference type="ARBA" id="ARBA00001917"/>
    </source>
</evidence>
<evidence type="ECO:0000259" key="11">
    <source>
        <dbReference type="Pfam" id="PF01512"/>
    </source>
</evidence>
<reference evidence="14 15" key="1">
    <citation type="submission" date="2021-08" db="EMBL/GenBank/DDBJ databases">
        <title>Streptomyces sp. PTM05 isolated from lichen.</title>
        <authorList>
            <person name="Somphong A."/>
            <person name="Phongsopitanun W."/>
            <person name="Tanasupawat S."/>
        </authorList>
    </citation>
    <scope>NUCLEOTIDE SEQUENCE [LARGE SCALE GENOMIC DNA]</scope>
    <source>
        <strain evidence="14 15">Ptm05</strain>
    </source>
</reference>
<evidence type="ECO:0000256" key="8">
    <source>
        <dbReference type="ARBA" id="ARBA00023004"/>
    </source>
</evidence>
<keyword evidence="7" id="KW-0479">Metal-binding</keyword>
<evidence type="ECO:0000256" key="9">
    <source>
        <dbReference type="ARBA" id="ARBA00023014"/>
    </source>
</evidence>
<dbReference type="Pfam" id="PF10531">
    <property type="entry name" value="SLBB"/>
    <property type="match status" value="1"/>
</dbReference>
<dbReference type="Pfam" id="PF10589">
    <property type="entry name" value="NADH_4Fe-4S"/>
    <property type="match status" value="1"/>
</dbReference>
<dbReference type="InterPro" id="IPR019575">
    <property type="entry name" value="Nuop51_4Fe4S-bd"/>
</dbReference>
<evidence type="ECO:0000256" key="3">
    <source>
        <dbReference type="ARBA" id="ARBA00007523"/>
    </source>
</evidence>
<feature type="domain" description="NADH-ubiquinone oxidoreductase 51kDa subunit iron-sulphur binding" evidence="13">
    <location>
        <begin position="335"/>
        <end position="416"/>
    </location>
</feature>
<keyword evidence="5" id="KW-0285">Flavoprotein</keyword>
<evidence type="ECO:0000256" key="5">
    <source>
        <dbReference type="ARBA" id="ARBA00022630"/>
    </source>
</evidence>
<dbReference type="SUPFAM" id="SSF142984">
    <property type="entry name" value="Nqo1 middle domain-like"/>
    <property type="match status" value="1"/>
</dbReference>
<dbReference type="InterPro" id="IPR011538">
    <property type="entry name" value="Nuo51_FMN-bd"/>
</dbReference>
<evidence type="ECO:0000259" key="12">
    <source>
        <dbReference type="Pfam" id="PF10531"/>
    </source>
</evidence>
<dbReference type="EMBL" id="JAINVZ010000013">
    <property type="protein sequence ID" value="MBY8887045.1"/>
    <property type="molecule type" value="Genomic_DNA"/>
</dbReference>
<dbReference type="PANTHER" id="PTHR11780">
    <property type="entry name" value="NADH-UBIQUINONE OXIDOREDUCTASE FLAVOPROTEIN 1 NDUFV1"/>
    <property type="match status" value="1"/>
</dbReference>
<dbReference type="PANTHER" id="PTHR11780:SF10">
    <property type="entry name" value="NADH DEHYDROGENASE [UBIQUINONE] FLAVOPROTEIN 1, MITOCHONDRIAL"/>
    <property type="match status" value="1"/>
</dbReference>
<evidence type="ECO:0000256" key="2">
    <source>
        <dbReference type="ARBA" id="ARBA00001966"/>
    </source>
</evidence>
<comment type="caution">
    <text evidence="14">The sequence shown here is derived from an EMBL/GenBank/DDBJ whole genome shotgun (WGS) entry which is preliminary data.</text>
</comment>
<dbReference type="Gene3D" id="1.20.1440.230">
    <property type="entry name" value="NADH-ubiquinone oxidoreductase 51kDa subunit, iron-sulphur binding domain"/>
    <property type="match status" value="1"/>
</dbReference>
<keyword evidence="4" id="KW-0004">4Fe-4S</keyword>
<feature type="region of interest" description="Disordered" evidence="10">
    <location>
        <begin position="1"/>
        <end position="31"/>
    </location>
</feature>
<feature type="domain" description="NADH-ubiquinone oxidoreductase 51kDa subunit FMN-binding" evidence="11">
    <location>
        <begin position="62"/>
        <end position="222"/>
    </location>
</feature>
<keyword evidence="8" id="KW-0408">Iron</keyword>
<keyword evidence="15" id="KW-1185">Reference proteome</keyword>
<keyword evidence="6" id="KW-0288">FMN</keyword>
<dbReference type="Gene3D" id="3.40.50.11540">
    <property type="entry name" value="NADH-ubiquinone oxidoreductase 51kDa subunit"/>
    <property type="match status" value="1"/>
</dbReference>
<dbReference type="SUPFAM" id="SSF140490">
    <property type="entry name" value="Nqo1C-terminal domain-like"/>
    <property type="match status" value="1"/>
</dbReference>
<evidence type="ECO:0000256" key="7">
    <source>
        <dbReference type="ARBA" id="ARBA00022723"/>
    </source>
</evidence>
<dbReference type="Pfam" id="PF01512">
    <property type="entry name" value="Complex1_51K"/>
    <property type="match status" value="1"/>
</dbReference>
<gene>
    <name evidence="14" type="ORF">K7472_19640</name>
</gene>
<feature type="domain" description="Soluble ligand binding" evidence="12">
    <location>
        <begin position="247"/>
        <end position="279"/>
    </location>
</feature>